<accession>A0A1H5JKT9</accession>
<evidence type="ECO:0008006" key="3">
    <source>
        <dbReference type="Google" id="ProtNLM"/>
    </source>
</evidence>
<dbReference type="InterPro" id="IPR025320">
    <property type="entry name" value="DUF4225"/>
</dbReference>
<evidence type="ECO:0000313" key="2">
    <source>
        <dbReference type="Proteomes" id="UP000198985"/>
    </source>
</evidence>
<dbReference type="Proteomes" id="UP000198985">
    <property type="component" value="Unassembled WGS sequence"/>
</dbReference>
<sequence>MNDEYCDLHDVTKAASDLVALGCSIGATQLYDSFLQLQFSAVVSSFANEIIDAVDKGLISARQGLQDISNEYAELSSKALFYAQNGVGVTAGVIQVQTGVSIIGNKKVFNGVTGIAYIGHGMNNIYEGVGNVYNGPEAPGVVGPIRKGYQWVAQDVYAGNMAYYSVDLGLSANGMLRFVRKTGSTEFFSRDPLNYERAYKQMSRISLAFEVLIDAITIKFMTDENTAKQ</sequence>
<organism evidence="1 2">
    <name type="scientific">Pseudomonas migulae</name>
    <dbReference type="NCBI Taxonomy" id="78543"/>
    <lineage>
        <taxon>Bacteria</taxon>
        <taxon>Pseudomonadati</taxon>
        <taxon>Pseudomonadota</taxon>
        <taxon>Gammaproteobacteria</taxon>
        <taxon>Pseudomonadales</taxon>
        <taxon>Pseudomonadaceae</taxon>
        <taxon>Pseudomonas</taxon>
    </lineage>
</organism>
<name>A0A1H5JKT9_9PSED</name>
<proteinExistence type="predicted"/>
<gene>
    <name evidence="1" type="ORF">SAMN04490194_2640</name>
</gene>
<evidence type="ECO:0000313" key="1">
    <source>
        <dbReference type="EMBL" id="SEE53099.1"/>
    </source>
</evidence>
<dbReference type="EMBL" id="FNTY01000002">
    <property type="protein sequence ID" value="SEE53099.1"/>
    <property type="molecule type" value="Genomic_DNA"/>
</dbReference>
<dbReference type="AlphaFoldDB" id="A0A1H5JKT9"/>
<reference evidence="1 2" key="1">
    <citation type="submission" date="2016-10" db="EMBL/GenBank/DDBJ databases">
        <authorList>
            <person name="de Groot N.N."/>
        </authorList>
    </citation>
    <scope>NUCLEOTIDE SEQUENCE [LARGE SCALE GENOMIC DNA]</scope>
    <source>
        <strain evidence="1 2">BS3662</strain>
    </source>
</reference>
<dbReference type="RefSeq" id="WP_084322859.1">
    <property type="nucleotide sequence ID" value="NZ_FNTY01000002.1"/>
</dbReference>
<protein>
    <recommendedName>
        <fullName evidence="3">DUF4225 domain-containing protein</fullName>
    </recommendedName>
</protein>
<dbReference type="Pfam" id="PF13988">
    <property type="entry name" value="DUF4225"/>
    <property type="match status" value="1"/>
</dbReference>